<comment type="catalytic activity">
    <reaction evidence="4">
        <text>alpha-D-glucosamine 1-phosphate + acetyl-CoA = N-acetyl-alpha-D-glucosamine 1-phosphate + CoA + H(+)</text>
        <dbReference type="Rhea" id="RHEA:13725"/>
        <dbReference type="ChEBI" id="CHEBI:15378"/>
        <dbReference type="ChEBI" id="CHEBI:57287"/>
        <dbReference type="ChEBI" id="CHEBI:57288"/>
        <dbReference type="ChEBI" id="CHEBI:57776"/>
        <dbReference type="ChEBI" id="CHEBI:58516"/>
        <dbReference type="EC" id="2.3.1.157"/>
    </reaction>
</comment>
<dbReference type="Gene3D" id="3.90.550.10">
    <property type="entry name" value="Spore Coat Polysaccharide Biosynthesis Protein SpsA, Chain A"/>
    <property type="match status" value="1"/>
</dbReference>
<dbReference type="Pfam" id="PF00483">
    <property type="entry name" value="NTP_transferase"/>
    <property type="match status" value="1"/>
</dbReference>
<keyword evidence="2" id="KW-0548">Nucleotidyltransferase</keyword>
<comment type="function">
    <text evidence="6">Catalyzes the last two sequential reactions in the de novo biosynthetic pathway for UDP-N-acetylglucosamine (UDP-GlcNAc). The C-terminal domain catalyzes the transfer of acetyl group from acetyl coenzyme A to glucosamine-1-phosphate (GlcN-1-P) to produce N-acetylglucosamine-1-phosphate (GlcNAc-1-P), which is converted into UDP-GlcNAc by the transfer of uridine 5-monophosphate (from uridine 5-triphosphate), a reaction catalyzed by the N-terminal domain.</text>
</comment>
<dbReference type="PANTHER" id="PTHR43584:SF3">
    <property type="entry name" value="BIFUNCTIONAL PROTEIN GLMU"/>
    <property type="match status" value="1"/>
</dbReference>
<dbReference type="InterPro" id="IPR050065">
    <property type="entry name" value="GlmU-like"/>
</dbReference>
<protein>
    <recommendedName>
        <fullName evidence="7">Nucleotidyl transferase domain-containing protein</fullName>
    </recommendedName>
</protein>
<evidence type="ECO:0000259" key="7">
    <source>
        <dbReference type="Pfam" id="PF00483"/>
    </source>
</evidence>
<evidence type="ECO:0000256" key="5">
    <source>
        <dbReference type="ARBA" id="ARBA00048493"/>
    </source>
</evidence>
<evidence type="ECO:0000313" key="9">
    <source>
        <dbReference type="Proteomes" id="UP000230935"/>
    </source>
</evidence>
<dbReference type="InterPro" id="IPR029044">
    <property type="entry name" value="Nucleotide-diphossugar_trans"/>
</dbReference>
<organism evidence="8 9">
    <name type="scientific">Candidatus Buchananbacteria bacterium CG10_big_fil_rev_8_21_14_0_10_42_9</name>
    <dbReference type="NCBI Taxonomy" id="1974526"/>
    <lineage>
        <taxon>Bacteria</taxon>
        <taxon>Candidatus Buchananiibacteriota</taxon>
    </lineage>
</organism>
<dbReference type="GO" id="GO:0003977">
    <property type="term" value="F:UDP-N-acetylglucosamine diphosphorylase activity"/>
    <property type="evidence" value="ECO:0007669"/>
    <property type="project" value="UniProtKB-EC"/>
</dbReference>
<keyword evidence="1" id="KW-0808">Transferase</keyword>
<evidence type="ECO:0000256" key="4">
    <source>
        <dbReference type="ARBA" id="ARBA00048247"/>
    </source>
</evidence>
<dbReference type="AlphaFoldDB" id="A0A2H0W1E3"/>
<keyword evidence="3" id="KW-0012">Acyltransferase</keyword>
<proteinExistence type="predicted"/>
<dbReference type="EMBL" id="PEZZ01000018">
    <property type="protein sequence ID" value="PIS05156.1"/>
    <property type="molecule type" value="Genomic_DNA"/>
</dbReference>
<comment type="caution">
    <text evidence="8">The sequence shown here is derived from an EMBL/GenBank/DDBJ whole genome shotgun (WGS) entry which is preliminary data.</text>
</comment>
<comment type="catalytic activity">
    <reaction evidence="5">
        <text>N-acetyl-alpha-D-glucosamine 1-phosphate + UTP + H(+) = UDP-N-acetyl-alpha-D-glucosamine + diphosphate</text>
        <dbReference type="Rhea" id="RHEA:13509"/>
        <dbReference type="ChEBI" id="CHEBI:15378"/>
        <dbReference type="ChEBI" id="CHEBI:33019"/>
        <dbReference type="ChEBI" id="CHEBI:46398"/>
        <dbReference type="ChEBI" id="CHEBI:57705"/>
        <dbReference type="ChEBI" id="CHEBI:57776"/>
        <dbReference type="EC" id="2.7.7.23"/>
    </reaction>
</comment>
<dbReference type="CDD" id="cd02540">
    <property type="entry name" value="GT2_GlmU_N_bac"/>
    <property type="match status" value="1"/>
</dbReference>
<evidence type="ECO:0000256" key="1">
    <source>
        <dbReference type="ARBA" id="ARBA00022679"/>
    </source>
</evidence>
<evidence type="ECO:0000313" key="8">
    <source>
        <dbReference type="EMBL" id="PIS05156.1"/>
    </source>
</evidence>
<dbReference type="GO" id="GO:0019134">
    <property type="term" value="F:glucosamine-1-phosphate N-acetyltransferase activity"/>
    <property type="evidence" value="ECO:0007669"/>
    <property type="project" value="UniProtKB-EC"/>
</dbReference>
<sequence length="254" mass="29232">MEKLRIVILAAGRSKRMHNEELPKVLIKLHDRPIISYLLEAVQRSKLDKRPVVVVGWQAGLVIQTLGNQNDYIVQNELLGTGHAVLQTKNFLQNKAENIMVLYGDHPYLKPESIKKLAQIHIDQGHTLSLMTLRVSNFKGQYRFFDNFGRIIRGEAGKIKEIVEKNDASPEQLKIKEVNPAYYCFKGEWLWENLEKIKNNNIQGEYYLTDLVKMAIDQGYRIDSIDIDPKEAIGINTPEHLELARKQEIGPDPY</sequence>
<evidence type="ECO:0000256" key="3">
    <source>
        <dbReference type="ARBA" id="ARBA00023315"/>
    </source>
</evidence>
<feature type="domain" description="Nucleotidyl transferase" evidence="7">
    <location>
        <begin position="7"/>
        <end position="221"/>
    </location>
</feature>
<reference evidence="9" key="1">
    <citation type="submission" date="2017-09" db="EMBL/GenBank/DDBJ databases">
        <title>Depth-based differentiation of microbial function through sediment-hosted aquifers and enrichment of novel symbionts in the deep terrestrial subsurface.</title>
        <authorList>
            <person name="Probst A.J."/>
            <person name="Ladd B."/>
            <person name="Jarett J.K."/>
            <person name="Geller-Mcgrath D.E."/>
            <person name="Sieber C.M.K."/>
            <person name="Emerson J.B."/>
            <person name="Anantharaman K."/>
            <person name="Thomas B.C."/>
            <person name="Malmstrom R."/>
            <person name="Stieglmeier M."/>
            <person name="Klingl A."/>
            <person name="Woyke T."/>
            <person name="Ryan C.M."/>
            <person name="Banfield J.F."/>
        </authorList>
    </citation>
    <scope>NUCLEOTIDE SEQUENCE [LARGE SCALE GENOMIC DNA]</scope>
</reference>
<gene>
    <name evidence="8" type="ORF">COT81_02640</name>
</gene>
<dbReference type="InterPro" id="IPR005835">
    <property type="entry name" value="NTP_transferase_dom"/>
</dbReference>
<evidence type="ECO:0000256" key="2">
    <source>
        <dbReference type="ARBA" id="ARBA00022695"/>
    </source>
</evidence>
<dbReference type="PANTHER" id="PTHR43584">
    <property type="entry name" value="NUCLEOTIDYL TRANSFERASE"/>
    <property type="match status" value="1"/>
</dbReference>
<dbReference type="SUPFAM" id="SSF53448">
    <property type="entry name" value="Nucleotide-diphospho-sugar transferases"/>
    <property type="match status" value="1"/>
</dbReference>
<accession>A0A2H0W1E3</accession>
<name>A0A2H0W1E3_9BACT</name>
<evidence type="ECO:0000256" key="6">
    <source>
        <dbReference type="ARBA" id="ARBA00049628"/>
    </source>
</evidence>
<dbReference type="Proteomes" id="UP000230935">
    <property type="component" value="Unassembled WGS sequence"/>
</dbReference>